<dbReference type="Proteomes" id="UP000095286">
    <property type="component" value="Unplaced"/>
</dbReference>
<sequence>MPGKKYWGNMSEGFIETRLAELQKFLNNLSKYPYIYGHRAVAEFFGLQSQLMGDFKYWALVLTSKASGFIDGDTWFQNGWRGNKLNYLLTSKATSSILSFLPYGPDSWRFRKISDTRAALNVLSKLNSTYISQASSVWVDEKGVSTINELSKDGSLRDKMYQTRSYDDFLYKYGHENWGSLDVGMVKLYGKQILDALIMLNKLNYPFVDVHCGNLWVKDGFIQIGDVEFTVCGHSSMLRQEMLKSKLVKSLQDMMVFSFGTCMYEMLGGRLMYSEEESLDVVPDDGLTIIESIFSPHGSQLPTLQQLFDHSFFSDVSFQQSNVTDIELTETEKSVLSKMTNNLETRFAVEKTLLEEFFSNGHPSQVINQTTSFLKANEMLRINHMKLLPKSGIELTNTQNIIPSEDHKVINPMTSTNQSEGLTVDS</sequence>
<accession>A0AC35TJ35</accession>
<evidence type="ECO:0000313" key="1">
    <source>
        <dbReference type="Proteomes" id="UP000095286"/>
    </source>
</evidence>
<protein>
    <submittedName>
        <fullName evidence="2">PX domain-containing protein</fullName>
    </submittedName>
</protein>
<name>A0AC35TJ35_9BILA</name>
<dbReference type="WBParaSite" id="RSKR_0000113000.1">
    <property type="protein sequence ID" value="RSKR_0000113000.1"/>
    <property type="gene ID" value="RSKR_0000113000"/>
</dbReference>
<reference evidence="2" key="1">
    <citation type="submission" date="2016-11" db="UniProtKB">
        <authorList>
            <consortium name="WormBaseParasite"/>
        </authorList>
    </citation>
    <scope>IDENTIFICATION</scope>
    <source>
        <strain evidence="2">KR3021</strain>
    </source>
</reference>
<organism evidence="1 2">
    <name type="scientific">Rhabditophanes sp. KR3021</name>
    <dbReference type="NCBI Taxonomy" id="114890"/>
    <lineage>
        <taxon>Eukaryota</taxon>
        <taxon>Metazoa</taxon>
        <taxon>Ecdysozoa</taxon>
        <taxon>Nematoda</taxon>
        <taxon>Chromadorea</taxon>
        <taxon>Rhabditida</taxon>
        <taxon>Tylenchina</taxon>
        <taxon>Panagrolaimomorpha</taxon>
        <taxon>Strongyloidoidea</taxon>
        <taxon>Alloionematidae</taxon>
        <taxon>Rhabditophanes</taxon>
    </lineage>
</organism>
<proteinExistence type="predicted"/>
<evidence type="ECO:0000313" key="2">
    <source>
        <dbReference type="WBParaSite" id="RSKR_0000113000.1"/>
    </source>
</evidence>